<dbReference type="Gene3D" id="3.80.10.10">
    <property type="entry name" value="Ribonuclease Inhibitor"/>
    <property type="match status" value="1"/>
</dbReference>
<accession>A0A0Q9WYW5</accession>
<gene>
    <name evidence="1" type="primary">Dwil\GK27233</name>
    <name evidence="1" type="ORF">Dwil_GK27233</name>
</gene>
<dbReference type="AlphaFoldDB" id="A0A0Q9WYW5"/>
<dbReference type="InterPro" id="IPR032675">
    <property type="entry name" value="LRR_dom_sf"/>
</dbReference>
<evidence type="ECO:0000313" key="1">
    <source>
        <dbReference type="EMBL" id="KRF98766.1"/>
    </source>
</evidence>
<dbReference type="SUPFAM" id="SSF52047">
    <property type="entry name" value="RNI-like"/>
    <property type="match status" value="1"/>
</dbReference>
<dbReference type="EMBL" id="CH963920">
    <property type="protein sequence ID" value="KRF98766.1"/>
    <property type="molecule type" value="Genomic_DNA"/>
</dbReference>
<keyword evidence="2" id="KW-1185">Reference proteome</keyword>
<dbReference type="InParanoid" id="A0A0Q9WYW5"/>
<dbReference type="KEGG" id="dwi:26529235"/>
<evidence type="ECO:0000313" key="2">
    <source>
        <dbReference type="Proteomes" id="UP000007798"/>
    </source>
</evidence>
<dbReference type="Proteomes" id="UP000007798">
    <property type="component" value="Unassembled WGS sequence"/>
</dbReference>
<name>A0A0Q9WYW5_DROWI</name>
<protein>
    <submittedName>
        <fullName evidence="1">Uncharacterized protein</fullName>
    </submittedName>
</protein>
<organism evidence="1 2">
    <name type="scientific">Drosophila willistoni</name>
    <name type="common">Fruit fly</name>
    <dbReference type="NCBI Taxonomy" id="7260"/>
    <lineage>
        <taxon>Eukaryota</taxon>
        <taxon>Metazoa</taxon>
        <taxon>Ecdysozoa</taxon>
        <taxon>Arthropoda</taxon>
        <taxon>Hexapoda</taxon>
        <taxon>Insecta</taxon>
        <taxon>Pterygota</taxon>
        <taxon>Neoptera</taxon>
        <taxon>Endopterygota</taxon>
        <taxon>Diptera</taxon>
        <taxon>Brachycera</taxon>
        <taxon>Muscomorpha</taxon>
        <taxon>Ephydroidea</taxon>
        <taxon>Drosophilidae</taxon>
        <taxon>Drosophila</taxon>
        <taxon>Sophophora</taxon>
    </lineage>
</organism>
<sequence>MSKTLKDLPNIEELHARLHFGKLSIENRRALEHLRNLKRLTLEASNYFGDELCRLSRLEYLEIGSHGFDAAALTECCITMGDLRHLNMGHKIEGLSTDHFITIAEECAQLERLAFGIRNLDTNVEYEFVCRLPKLQHLFVWINGAVRPEFLVGLINKVAQPKPIESLILVGSRLPLEQVNLVCQITSLKELDISCEATAIQDLLNLRNVKYLHLTMPEITNDQLKELILNLPQLILLNVRSCRLITEQFVASILELLPHIENRMRKKIKIHLKGSDINWSQIDHKLLQRKKAVVEIINETLEEPILIRQELTMNQSN</sequence>
<proteinExistence type="predicted"/>
<reference evidence="1 2" key="1">
    <citation type="journal article" date="2007" name="Nature">
        <title>Evolution of genes and genomes on the Drosophila phylogeny.</title>
        <authorList>
            <consortium name="Drosophila 12 Genomes Consortium"/>
            <person name="Clark A.G."/>
            <person name="Eisen M.B."/>
            <person name="Smith D.R."/>
            <person name="Bergman C.M."/>
            <person name="Oliver B."/>
            <person name="Markow T.A."/>
            <person name="Kaufman T.C."/>
            <person name="Kellis M."/>
            <person name="Gelbart W."/>
            <person name="Iyer V.N."/>
            <person name="Pollard D.A."/>
            <person name="Sackton T.B."/>
            <person name="Larracuente A.M."/>
            <person name="Singh N.D."/>
            <person name="Abad J.P."/>
            <person name="Abt D.N."/>
            <person name="Adryan B."/>
            <person name="Aguade M."/>
            <person name="Akashi H."/>
            <person name="Anderson W.W."/>
            <person name="Aquadro C.F."/>
            <person name="Ardell D.H."/>
            <person name="Arguello R."/>
            <person name="Artieri C.G."/>
            <person name="Barbash D.A."/>
            <person name="Barker D."/>
            <person name="Barsanti P."/>
            <person name="Batterham P."/>
            <person name="Batzoglou S."/>
            <person name="Begun D."/>
            <person name="Bhutkar A."/>
            <person name="Blanco E."/>
            <person name="Bosak S.A."/>
            <person name="Bradley R.K."/>
            <person name="Brand A.D."/>
            <person name="Brent M.R."/>
            <person name="Brooks A.N."/>
            <person name="Brown R.H."/>
            <person name="Butlin R.K."/>
            <person name="Caggese C."/>
            <person name="Calvi B.R."/>
            <person name="Bernardo de Carvalho A."/>
            <person name="Caspi A."/>
            <person name="Castrezana S."/>
            <person name="Celniker S.E."/>
            <person name="Chang J.L."/>
            <person name="Chapple C."/>
            <person name="Chatterji S."/>
            <person name="Chinwalla A."/>
            <person name="Civetta A."/>
            <person name="Clifton S.W."/>
            <person name="Comeron J.M."/>
            <person name="Costello J.C."/>
            <person name="Coyne J.A."/>
            <person name="Daub J."/>
            <person name="David R.G."/>
            <person name="Delcher A.L."/>
            <person name="Delehaunty K."/>
            <person name="Do C.B."/>
            <person name="Ebling H."/>
            <person name="Edwards K."/>
            <person name="Eickbush T."/>
            <person name="Evans J.D."/>
            <person name="Filipski A."/>
            <person name="Findeiss S."/>
            <person name="Freyhult E."/>
            <person name="Fulton L."/>
            <person name="Fulton R."/>
            <person name="Garcia A.C."/>
            <person name="Gardiner A."/>
            <person name="Garfield D.A."/>
            <person name="Garvin B.E."/>
            <person name="Gibson G."/>
            <person name="Gilbert D."/>
            <person name="Gnerre S."/>
            <person name="Godfrey J."/>
            <person name="Good R."/>
            <person name="Gotea V."/>
            <person name="Gravely B."/>
            <person name="Greenberg A.J."/>
            <person name="Griffiths-Jones S."/>
            <person name="Gross S."/>
            <person name="Guigo R."/>
            <person name="Gustafson E.A."/>
            <person name="Haerty W."/>
            <person name="Hahn M.W."/>
            <person name="Halligan D.L."/>
            <person name="Halpern A.L."/>
            <person name="Halter G.M."/>
            <person name="Han M.V."/>
            <person name="Heger A."/>
            <person name="Hillier L."/>
            <person name="Hinrichs A.S."/>
            <person name="Holmes I."/>
            <person name="Hoskins R.A."/>
            <person name="Hubisz M.J."/>
            <person name="Hultmark D."/>
            <person name="Huntley M.A."/>
            <person name="Jaffe D.B."/>
            <person name="Jagadeeshan S."/>
            <person name="Jeck W.R."/>
            <person name="Johnson J."/>
            <person name="Jones C.D."/>
            <person name="Jordan W.C."/>
            <person name="Karpen G.H."/>
            <person name="Kataoka E."/>
            <person name="Keightley P.D."/>
            <person name="Kheradpour P."/>
            <person name="Kirkness E.F."/>
            <person name="Koerich L.B."/>
            <person name="Kristiansen K."/>
            <person name="Kudrna D."/>
            <person name="Kulathinal R.J."/>
            <person name="Kumar S."/>
            <person name="Kwok R."/>
            <person name="Lander E."/>
            <person name="Langley C.H."/>
            <person name="Lapoint R."/>
            <person name="Lazzaro B.P."/>
            <person name="Lee S.J."/>
            <person name="Levesque L."/>
            <person name="Li R."/>
            <person name="Lin C.F."/>
            <person name="Lin M.F."/>
            <person name="Lindblad-Toh K."/>
            <person name="Llopart A."/>
            <person name="Long M."/>
            <person name="Low L."/>
            <person name="Lozovsky E."/>
            <person name="Lu J."/>
            <person name="Luo M."/>
            <person name="Machado C.A."/>
            <person name="Makalowski W."/>
            <person name="Marzo M."/>
            <person name="Matsuda M."/>
            <person name="Matzkin L."/>
            <person name="McAllister B."/>
            <person name="McBride C.S."/>
            <person name="McKernan B."/>
            <person name="McKernan K."/>
            <person name="Mendez-Lago M."/>
            <person name="Minx P."/>
            <person name="Mollenhauer M.U."/>
            <person name="Montooth K."/>
            <person name="Mount S.M."/>
            <person name="Mu X."/>
            <person name="Myers E."/>
            <person name="Negre B."/>
            <person name="Newfeld S."/>
            <person name="Nielsen R."/>
            <person name="Noor M.A."/>
            <person name="O'Grady P."/>
            <person name="Pachter L."/>
            <person name="Papaceit M."/>
            <person name="Parisi M.J."/>
            <person name="Parisi M."/>
            <person name="Parts L."/>
            <person name="Pedersen J.S."/>
            <person name="Pesole G."/>
            <person name="Phillippy A.M."/>
            <person name="Ponting C.P."/>
            <person name="Pop M."/>
            <person name="Porcelli D."/>
            <person name="Powell J.R."/>
            <person name="Prohaska S."/>
            <person name="Pruitt K."/>
            <person name="Puig M."/>
            <person name="Quesneville H."/>
            <person name="Ram K.R."/>
            <person name="Rand D."/>
            <person name="Rasmussen M.D."/>
            <person name="Reed L.K."/>
            <person name="Reenan R."/>
            <person name="Reily A."/>
            <person name="Remington K.A."/>
            <person name="Rieger T.T."/>
            <person name="Ritchie M.G."/>
            <person name="Robin C."/>
            <person name="Rogers Y.H."/>
            <person name="Rohde C."/>
            <person name="Rozas J."/>
            <person name="Rubenfield M.J."/>
            <person name="Ruiz A."/>
            <person name="Russo S."/>
            <person name="Salzberg S.L."/>
            <person name="Sanchez-Gracia A."/>
            <person name="Saranga D.J."/>
            <person name="Sato H."/>
            <person name="Schaeffer S.W."/>
            <person name="Schatz M.C."/>
            <person name="Schlenke T."/>
            <person name="Schwartz R."/>
            <person name="Segarra C."/>
            <person name="Singh R.S."/>
            <person name="Sirot L."/>
            <person name="Sirota M."/>
            <person name="Sisneros N.B."/>
            <person name="Smith C.D."/>
            <person name="Smith T.F."/>
            <person name="Spieth J."/>
            <person name="Stage D.E."/>
            <person name="Stark A."/>
            <person name="Stephan W."/>
            <person name="Strausberg R.L."/>
            <person name="Strempel S."/>
            <person name="Sturgill D."/>
            <person name="Sutton G."/>
            <person name="Sutton G.G."/>
            <person name="Tao W."/>
            <person name="Teichmann S."/>
            <person name="Tobari Y.N."/>
            <person name="Tomimura Y."/>
            <person name="Tsolas J.M."/>
            <person name="Valente V.L."/>
            <person name="Venter E."/>
            <person name="Venter J.C."/>
            <person name="Vicario S."/>
            <person name="Vieira F.G."/>
            <person name="Vilella A.J."/>
            <person name="Villasante A."/>
            <person name="Walenz B."/>
            <person name="Wang J."/>
            <person name="Wasserman M."/>
            <person name="Watts T."/>
            <person name="Wilson D."/>
            <person name="Wilson R.K."/>
            <person name="Wing R.A."/>
            <person name="Wolfner M.F."/>
            <person name="Wong A."/>
            <person name="Wong G.K."/>
            <person name="Wu C.I."/>
            <person name="Wu G."/>
            <person name="Yamamoto D."/>
            <person name="Yang H.P."/>
            <person name="Yang S.P."/>
            <person name="Yorke J.A."/>
            <person name="Yoshida K."/>
            <person name="Zdobnov E."/>
            <person name="Zhang P."/>
            <person name="Zhang Y."/>
            <person name="Zimin A.V."/>
            <person name="Baldwin J."/>
            <person name="Abdouelleil A."/>
            <person name="Abdulkadir J."/>
            <person name="Abebe A."/>
            <person name="Abera B."/>
            <person name="Abreu J."/>
            <person name="Acer S.C."/>
            <person name="Aftuck L."/>
            <person name="Alexander A."/>
            <person name="An P."/>
            <person name="Anderson E."/>
            <person name="Anderson S."/>
            <person name="Arachi H."/>
            <person name="Azer M."/>
            <person name="Bachantsang P."/>
            <person name="Barry A."/>
            <person name="Bayul T."/>
            <person name="Berlin A."/>
            <person name="Bessette D."/>
            <person name="Bloom T."/>
            <person name="Blye J."/>
            <person name="Boguslavskiy L."/>
            <person name="Bonnet C."/>
            <person name="Boukhgalter B."/>
            <person name="Bourzgui I."/>
            <person name="Brown A."/>
            <person name="Cahill P."/>
            <person name="Channer S."/>
            <person name="Cheshatsang Y."/>
            <person name="Chuda L."/>
            <person name="Citroen M."/>
            <person name="Collymore A."/>
            <person name="Cooke P."/>
            <person name="Costello M."/>
            <person name="D'Aco K."/>
            <person name="Daza R."/>
            <person name="De Haan G."/>
            <person name="DeGray S."/>
            <person name="DeMaso C."/>
            <person name="Dhargay N."/>
            <person name="Dooley K."/>
            <person name="Dooley E."/>
            <person name="Doricent M."/>
            <person name="Dorje P."/>
            <person name="Dorjee K."/>
            <person name="Dupes A."/>
            <person name="Elong R."/>
            <person name="Falk J."/>
            <person name="Farina A."/>
            <person name="Faro S."/>
            <person name="Ferguson D."/>
            <person name="Fisher S."/>
            <person name="Foley C.D."/>
            <person name="Franke A."/>
            <person name="Friedrich D."/>
            <person name="Gadbois L."/>
            <person name="Gearin G."/>
            <person name="Gearin C.R."/>
            <person name="Giannoukos G."/>
            <person name="Goode T."/>
            <person name="Graham J."/>
            <person name="Grandbois E."/>
            <person name="Grewal S."/>
            <person name="Gyaltsen K."/>
            <person name="Hafez N."/>
            <person name="Hagos B."/>
            <person name="Hall J."/>
            <person name="Henson C."/>
            <person name="Hollinger A."/>
            <person name="Honan T."/>
            <person name="Huard M.D."/>
            <person name="Hughes L."/>
            <person name="Hurhula B."/>
            <person name="Husby M.E."/>
            <person name="Kamat A."/>
            <person name="Kanga B."/>
            <person name="Kashin S."/>
            <person name="Khazanovich D."/>
            <person name="Kisner P."/>
            <person name="Lance K."/>
            <person name="Lara M."/>
            <person name="Lee W."/>
            <person name="Lennon N."/>
            <person name="Letendre F."/>
            <person name="LeVine R."/>
            <person name="Lipovsky A."/>
            <person name="Liu X."/>
            <person name="Liu J."/>
            <person name="Liu S."/>
            <person name="Lokyitsang T."/>
            <person name="Lokyitsang Y."/>
            <person name="Lubonja R."/>
            <person name="Lui A."/>
            <person name="MacDonald P."/>
            <person name="Magnisalis V."/>
            <person name="Maru K."/>
            <person name="Matthews C."/>
            <person name="McCusker W."/>
            <person name="McDonough S."/>
            <person name="Mehta T."/>
            <person name="Meldrim J."/>
            <person name="Meneus L."/>
            <person name="Mihai O."/>
            <person name="Mihalev A."/>
            <person name="Mihova T."/>
            <person name="Mittelman R."/>
            <person name="Mlenga V."/>
            <person name="Montmayeur A."/>
            <person name="Mulrain L."/>
            <person name="Navidi A."/>
            <person name="Naylor J."/>
            <person name="Negash T."/>
            <person name="Nguyen T."/>
            <person name="Nguyen N."/>
            <person name="Nicol R."/>
            <person name="Norbu C."/>
            <person name="Norbu N."/>
            <person name="Novod N."/>
            <person name="O'Neill B."/>
            <person name="Osman S."/>
            <person name="Markiewicz E."/>
            <person name="Oyono O.L."/>
            <person name="Patti C."/>
            <person name="Phunkhang P."/>
            <person name="Pierre F."/>
            <person name="Priest M."/>
            <person name="Raghuraman S."/>
            <person name="Rege F."/>
            <person name="Reyes R."/>
            <person name="Rise C."/>
            <person name="Rogov P."/>
            <person name="Ross K."/>
            <person name="Ryan E."/>
            <person name="Settipalli S."/>
            <person name="Shea T."/>
            <person name="Sherpa N."/>
            <person name="Shi L."/>
            <person name="Shih D."/>
            <person name="Sparrow T."/>
            <person name="Spaulding J."/>
            <person name="Stalker J."/>
            <person name="Stange-Thomann N."/>
            <person name="Stavropoulos S."/>
            <person name="Stone C."/>
            <person name="Strader C."/>
            <person name="Tesfaye S."/>
            <person name="Thomson T."/>
            <person name="Thoulutsang Y."/>
            <person name="Thoulutsang D."/>
            <person name="Topham K."/>
            <person name="Topping I."/>
            <person name="Tsamla T."/>
            <person name="Vassiliev H."/>
            <person name="Vo A."/>
            <person name="Wangchuk T."/>
            <person name="Wangdi T."/>
            <person name="Weiand M."/>
            <person name="Wilkinson J."/>
            <person name="Wilson A."/>
            <person name="Yadav S."/>
            <person name="Young G."/>
            <person name="Yu Q."/>
            <person name="Zembek L."/>
            <person name="Zhong D."/>
            <person name="Zimmer A."/>
            <person name="Zwirko Z."/>
            <person name="Jaffe D.B."/>
            <person name="Alvarez P."/>
            <person name="Brockman W."/>
            <person name="Butler J."/>
            <person name="Chin C."/>
            <person name="Gnerre S."/>
            <person name="Grabherr M."/>
            <person name="Kleber M."/>
            <person name="Mauceli E."/>
            <person name="MacCallum I."/>
        </authorList>
    </citation>
    <scope>NUCLEOTIDE SEQUENCE [LARGE SCALE GENOMIC DNA]</scope>
    <source>
        <strain evidence="2">Tucson 14030-0811.24</strain>
    </source>
</reference>
<dbReference type="OrthoDB" id="7870723at2759"/>